<name>A0A917ETD8_9MICC</name>
<sequence length="471" mass="49926">MLTVDPGLVETVLAPHVTDALPDAPSSPFTVRSSGGPTQVNLAWEQLRSATVHLGDATQISGEQLSAMRAAGGELATAPLPLHWRIPYFAARMAALGLRMSAVNTAVEQGRSAVDTAHEVYRSAEGAAQRWMDLGVLVDDSGFVLQNLALAPLGKGDPYVAYDWAAAATVLGGGLLHQHAGGIWPAVRVGQHLGQDALAQEEMENNQLQLGDQTTSFDHQGDETIEGFYEQMGEISSQGDIAVTVTHDAAGEPVYMVYLPGLEVDPTDVNREDARGYLGYVDAALNDSEQLAGVIDQALAEVGADPGAAVALGGYSLGGIGATNLAGNQALQQRYAIRAVTTIGAAGQDRTLPAGTSVVHFQDSRDPINHVMGQTHQESGDRLAITYDFHNEEVGWNSAFGGAHDYGHHLEAIRRLEETPEEYLSSEEQAMLADFGQLYSGEAQTYVFEAGWEPTEAAVETPVEGAAEPAE</sequence>
<evidence type="ECO:0000313" key="2">
    <source>
        <dbReference type="Proteomes" id="UP000633136"/>
    </source>
</evidence>
<reference evidence="1" key="1">
    <citation type="journal article" date="2014" name="Int. J. Syst. Evol. Microbiol.">
        <title>Complete genome sequence of Corynebacterium casei LMG S-19264T (=DSM 44701T), isolated from a smear-ripened cheese.</title>
        <authorList>
            <consortium name="US DOE Joint Genome Institute (JGI-PGF)"/>
            <person name="Walter F."/>
            <person name="Albersmeier A."/>
            <person name="Kalinowski J."/>
            <person name="Ruckert C."/>
        </authorList>
    </citation>
    <scope>NUCLEOTIDE SEQUENCE</scope>
    <source>
        <strain evidence="1">CGMCC 1.15388</strain>
    </source>
</reference>
<organism evidence="1 2">
    <name type="scientific">Nesterenkonia cremea</name>
    <dbReference type="NCBI Taxonomy" id="1882340"/>
    <lineage>
        <taxon>Bacteria</taxon>
        <taxon>Bacillati</taxon>
        <taxon>Actinomycetota</taxon>
        <taxon>Actinomycetes</taxon>
        <taxon>Micrococcales</taxon>
        <taxon>Micrococcaceae</taxon>
        <taxon>Nesterenkonia</taxon>
    </lineage>
</organism>
<dbReference type="Proteomes" id="UP000633136">
    <property type="component" value="Unassembled WGS sequence"/>
</dbReference>
<dbReference type="InterPro" id="IPR029058">
    <property type="entry name" value="AB_hydrolase_fold"/>
</dbReference>
<dbReference type="EMBL" id="BMIS01000017">
    <property type="protein sequence ID" value="GGE77981.1"/>
    <property type="molecule type" value="Genomic_DNA"/>
</dbReference>
<reference evidence="1" key="2">
    <citation type="submission" date="2020-09" db="EMBL/GenBank/DDBJ databases">
        <authorList>
            <person name="Sun Q."/>
            <person name="Zhou Y."/>
        </authorList>
    </citation>
    <scope>NUCLEOTIDE SEQUENCE</scope>
    <source>
        <strain evidence="1">CGMCC 1.15388</strain>
    </source>
</reference>
<accession>A0A917ETD8</accession>
<evidence type="ECO:0000313" key="1">
    <source>
        <dbReference type="EMBL" id="GGE77981.1"/>
    </source>
</evidence>
<keyword evidence="2" id="KW-1185">Reference proteome</keyword>
<gene>
    <name evidence="1" type="ORF">GCM10011401_26570</name>
</gene>
<dbReference type="RefSeq" id="WP_188686692.1">
    <property type="nucleotide sequence ID" value="NZ_BMIS01000017.1"/>
</dbReference>
<comment type="caution">
    <text evidence="1">The sequence shown here is derived from an EMBL/GenBank/DDBJ whole genome shotgun (WGS) entry which is preliminary data.</text>
</comment>
<dbReference type="SUPFAM" id="SSF53474">
    <property type="entry name" value="alpha/beta-Hydrolases"/>
    <property type="match status" value="1"/>
</dbReference>
<dbReference type="AlphaFoldDB" id="A0A917ETD8"/>
<dbReference type="Gene3D" id="3.40.50.1820">
    <property type="entry name" value="alpha/beta hydrolase"/>
    <property type="match status" value="1"/>
</dbReference>
<proteinExistence type="predicted"/>
<protein>
    <submittedName>
        <fullName evidence="1">Uncharacterized protein</fullName>
    </submittedName>
</protein>